<dbReference type="Proteomes" id="UP000507470">
    <property type="component" value="Unassembled WGS sequence"/>
</dbReference>
<dbReference type="InterPro" id="IPR024784">
    <property type="entry name" value="TORC_M"/>
</dbReference>
<name>A0A6J8BVC5_MYTCO</name>
<dbReference type="Pfam" id="PF12884">
    <property type="entry name" value="TORC_N"/>
    <property type="match status" value="1"/>
</dbReference>
<feature type="compositionally biased region" description="Low complexity" evidence="10">
    <location>
        <begin position="353"/>
        <end position="383"/>
    </location>
</feature>
<evidence type="ECO:0000259" key="12">
    <source>
        <dbReference type="Pfam" id="PF12885"/>
    </source>
</evidence>
<feature type="region of interest" description="Disordered" evidence="10">
    <location>
        <begin position="401"/>
        <end position="446"/>
    </location>
</feature>
<dbReference type="GO" id="GO:0045944">
    <property type="term" value="P:positive regulation of transcription by RNA polymerase II"/>
    <property type="evidence" value="ECO:0007669"/>
    <property type="project" value="TreeGrafter"/>
</dbReference>
<dbReference type="GO" id="GO:0008140">
    <property type="term" value="F:cAMP response element binding protein binding"/>
    <property type="evidence" value="ECO:0007669"/>
    <property type="project" value="InterPro"/>
</dbReference>
<feature type="region of interest" description="Disordered" evidence="10">
    <location>
        <begin position="353"/>
        <end position="387"/>
    </location>
</feature>
<dbReference type="PANTHER" id="PTHR13589">
    <property type="entry name" value="CREB-REGULATED TRANSCRIPTION COACTIVATOR"/>
    <property type="match status" value="1"/>
</dbReference>
<evidence type="ECO:0000256" key="8">
    <source>
        <dbReference type="ARBA" id="ARBA00023163"/>
    </source>
</evidence>
<proteinExistence type="inferred from homology"/>
<gene>
    <name evidence="14" type="ORF">MCOR_23284</name>
</gene>
<feature type="domain" description="Transducer of regulated CREB activity middle" evidence="12">
    <location>
        <begin position="152"/>
        <end position="274"/>
    </location>
</feature>
<accession>A0A6J8BVC5</accession>
<dbReference type="AlphaFoldDB" id="A0A6J8BVC5"/>
<evidence type="ECO:0000256" key="3">
    <source>
        <dbReference type="ARBA" id="ARBA00007167"/>
    </source>
</evidence>
<dbReference type="Pfam" id="PF12885">
    <property type="entry name" value="TORC_M"/>
    <property type="match status" value="1"/>
</dbReference>
<evidence type="ECO:0000313" key="14">
    <source>
        <dbReference type="EMBL" id="CAC5387995.1"/>
    </source>
</evidence>
<evidence type="ECO:0000256" key="6">
    <source>
        <dbReference type="ARBA" id="ARBA00023015"/>
    </source>
</evidence>
<dbReference type="Pfam" id="PF12886">
    <property type="entry name" value="TORC_C"/>
    <property type="match status" value="1"/>
</dbReference>
<feature type="region of interest" description="Disordered" evidence="10">
    <location>
        <begin position="268"/>
        <end position="340"/>
    </location>
</feature>
<feature type="domain" description="Transducer of regulated CREB activity N-terminal" evidence="11">
    <location>
        <begin position="3"/>
        <end position="62"/>
    </location>
</feature>
<keyword evidence="6" id="KW-0805">Transcription regulation</keyword>
<protein>
    <submittedName>
        <fullName evidence="14">CRTC1</fullName>
    </submittedName>
</protein>
<keyword evidence="15" id="KW-1185">Reference proteome</keyword>
<keyword evidence="7" id="KW-0010">Activator</keyword>
<dbReference type="GO" id="GO:0005737">
    <property type="term" value="C:cytoplasm"/>
    <property type="evidence" value="ECO:0007669"/>
    <property type="project" value="UniProtKB-SubCell"/>
</dbReference>
<evidence type="ECO:0000256" key="2">
    <source>
        <dbReference type="ARBA" id="ARBA00004496"/>
    </source>
</evidence>
<keyword evidence="5" id="KW-0597">Phosphoprotein</keyword>
<keyword evidence="9" id="KW-0539">Nucleus</keyword>
<feature type="compositionally biased region" description="Polar residues" evidence="10">
    <location>
        <begin position="152"/>
        <end position="165"/>
    </location>
</feature>
<comment type="similarity">
    <text evidence="3">Belongs to the TORC family.</text>
</comment>
<evidence type="ECO:0000256" key="10">
    <source>
        <dbReference type="SAM" id="MobiDB-lite"/>
    </source>
</evidence>
<sequence length="667" mass="74258">MANPRKFSEKIALHNQKQAEETAAFEAIMRDVTPVTKVPSMQKQHLQLQQNISTQYRAGSLPNVNQMVANSGIDLQSAFQHLDDLRQMPNRMDSRFHAVRDKGRPLGPHRRGFPIDKARTNCSPYGSAYLSPPPDTSWRRLFRHLNGANLPRTNSDSAIHTSTMGPSDLDHMGSPTTPPAHRRILEVVGGDNVHGDPMKNYWDAKKLQSRPKSCEVPNINIYPTEEENHVGQMTHLPITSNTGSLPDLTVVHFQSPLTTPIDAEEAYGCSQGNLSPTSAHMQGMCPQPGSPTQQSPNQRRRPGGHPSPLVLSGGPQSPQMRMPHSPPGSVVNPDPTQLPLDPRIRQQQILYHLQQQQRHGASQHPNPQVSQSHPSPSSNHIQQGSRVPQVCVTACDQNDTEPSLSHYRNSVSDSNCQSPTSPRSQTSYSPSQSPGLTPSWNSNSPFVDNFQLQQQQHQTNALQHQFEQFNMSPDNHYNTIETSLHQNGISQQNSIIMSQAMGLHQQQQPSYFHPQQIDLINLNSSRRGINSAQHMTNHHNHHHHQQSNDKIPEIIFTDHRTGNEEVSLDDISTNAMFDGGFIIGEQGIWVQSQKQGADDYTKQQDFAKELGNAITGMPDGFDTDLFPSVEALKAGLDPLDLQELQLLSDPNNLTDPATEESFKLDRL</sequence>
<evidence type="ECO:0000259" key="13">
    <source>
        <dbReference type="Pfam" id="PF12886"/>
    </source>
</evidence>
<dbReference type="GO" id="GO:0005634">
    <property type="term" value="C:nucleus"/>
    <property type="evidence" value="ECO:0007669"/>
    <property type="project" value="UniProtKB-SubCell"/>
</dbReference>
<comment type="subcellular location">
    <subcellularLocation>
        <location evidence="2">Cytoplasm</location>
    </subcellularLocation>
    <subcellularLocation>
        <location evidence="1">Nucleus</location>
    </subcellularLocation>
</comment>
<dbReference type="PANTHER" id="PTHR13589:SF15">
    <property type="entry name" value="CREB-REGULATED TRANSCRIPTION COACTIVATOR, ISOFORM B"/>
    <property type="match status" value="1"/>
</dbReference>
<organism evidence="14 15">
    <name type="scientific">Mytilus coruscus</name>
    <name type="common">Sea mussel</name>
    <dbReference type="NCBI Taxonomy" id="42192"/>
    <lineage>
        <taxon>Eukaryota</taxon>
        <taxon>Metazoa</taxon>
        <taxon>Spiralia</taxon>
        <taxon>Lophotrochozoa</taxon>
        <taxon>Mollusca</taxon>
        <taxon>Bivalvia</taxon>
        <taxon>Autobranchia</taxon>
        <taxon>Pteriomorphia</taxon>
        <taxon>Mytilida</taxon>
        <taxon>Mytiloidea</taxon>
        <taxon>Mytilidae</taxon>
        <taxon>Mytilinae</taxon>
        <taxon>Mytilus</taxon>
    </lineage>
</organism>
<evidence type="ECO:0000256" key="7">
    <source>
        <dbReference type="ARBA" id="ARBA00023159"/>
    </source>
</evidence>
<feature type="region of interest" description="Disordered" evidence="10">
    <location>
        <begin position="152"/>
        <end position="176"/>
    </location>
</feature>
<dbReference type="InterPro" id="IPR024786">
    <property type="entry name" value="TORC"/>
</dbReference>
<keyword evidence="4" id="KW-0963">Cytoplasm</keyword>
<keyword evidence="8" id="KW-0804">Transcription</keyword>
<feature type="compositionally biased region" description="Polar residues" evidence="10">
    <location>
        <begin position="270"/>
        <end position="280"/>
    </location>
</feature>
<dbReference type="OrthoDB" id="8947034at2759"/>
<evidence type="ECO:0000259" key="11">
    <source>
        <dbReference type="Pfam" id="PF12884"/>
    </source>
</evidence>
<dbReference type="EMBL" id="CACVKT020004112">
    <property type="protein sequence ID" value="CAC5387995.1"/>
    <property type="molecule type" value="Genomic_DNA"/>
</dbReference>
<dbReference type="InterPro" id="IPR024785">
    <property type="entry name" value="TORC_C"/>
</dbReference>
<evidence type="ECO:0000256" key="9">
    <source>
        <dbReference type="ARBA" id="ARBA00023242"/>
    </source>
</evidence>
<evidence type="ECO:0000256" key="5">
    <source>
        <dbReference type="ARBA" id="ARBA00022553"/>
    </source>
</evidence>
<feature type="domain" description="Transducer of regulated CREB activity C-terminal" evidence="13">
    <location>
        <begin position="603"/>
        <end position="667"/>
    </location>
</feature>
<evidence type="ECO:0000313" key="15">
    <source>
        <dbReference type="Proteomes" id="UP000507470"/>
    </source>
</evidence>
<evidence type="ECO:0000256" key="4">
    <source>
        <dbReference type="ARBA" id="ARBA00022490"/>
    </source>
</evidence>
<dbReference type="InterPro" id="IPR024783">
    <property type="entry name" value="TORC_N"/>
</dbReference>
<evidence type="ECO:0000256" key="1">
    <source>
        <dbReference type="ARBA" id="ARBA00004123"/>
    </source>
</evidence>
<dbReference type="GO" id="GO:0051289">
    <property type="term" value="P:protein homotetramerization"/>
    <property type="evidence" value="ECO:0007669"/>
    <property type="project" value="InterPro"/>
</dbReference>
<reference evidence="14 15" key="1">
    <citation type="submission" date="2020-06" db="EMBL/GenBank/DDBJ databases">
        <authorList>
            <person name="Li R."/>
            <person name="Bekaert M."/>
        </authorList>
    </citation>
    <scope>NUCLEOTIDE SEQUENCE [LARGE SCALE GENOMIC DNA]</scope>
    <source>
        <strain evidence="15">wild</strain>
    </source>
</reference>